<dbReference type="KEGG" id="mtua:CSH63_13480"/>
<organism evidence="2 3">
    <name type="scientific">Micromonospora tulbaghiae</name>
    <dbReference type="NCBI Taxonomy" id="479978"/>
    <lineage>
        <taxon>Bacteria</taxon>
        <taxon>Bacillati</taxon>
        <taxon>Actinomycetota</taxon>
        <taxon>Actinomycetes</taxon>
        <taxon>Micromonosporales</taxon>
        <taxon>Micromonosporaceae</taxon>
        <taxon>Micromonospora</taxon>
    </lineage>
</organism>
<dbReference type="InterPro" id="IPR001584">
    <property type="entry name" value="Integrase_cat-core"/>
</dbReference>
<name>A0A386WJU7_9ACTN</name>
<dbReference type="EMBL" id="CP024087">
    <property type="protein sequence ID" value="AYF28441.1"/>
    <property type="molecule type" value="Genomic_DNA"/>
</dbReference>
<dbReference type="Proteomes" id="UP000267804">
    <property type="component" value="Chromosome"/>
</dbReference>
<proteinExistence type="predicted"/>
<gene>
    <name evidence="2" type="ORF">CSH63_13480</name>
</gene>
<dbReference type="GO" id="GO:0015074">
    <property type="term" value="P:DNA integration"/>
    <property type="evidence" value="ECO:0007669"/>
    <property type="project" value="InterPro"/>
</dbReference>
<dbReference type="PROSITE" id="PS50994">
    <property type="entry name" value="INTEGRASE"/>
    <property type="match status" value="1"/>
</dbReference>
<dbReference type="AlphaFoldDB" id="A0A386WJU7"/>
<dbReference type="SUPFAM" id="SSF46689">
    <property type="entry name" value="Homeodomain-like"/>
    <property type="match status" value="1"/>
</dbReference>
<dbReference type="InterPro" id="IPR012337">
    <property type="entry name" value="RNaseH-like_sf"/>
</dbReference>
<dbReference type="PANTHER" id="PTHR35004:SF7">
    <property type="entry name" value="INTEGRASE PROTEIN"/>
    <property type="match status" value="1"/>
</dbReference>
<dbReference type="InterPro" id="IPR036397">
    <property type="entry name" value="RNaseH_sf"/>
</dbReference>
<evidence type="ECO:0000259" key="1">
    <source>
        <dbReference type="PROSITE" id="PS50994"/>
    </source>
</evidence>
<protein>
    <recommendedName>
        <fullName evidence="1">Integrase catalytic domain-containing protein</fullName>
    </recommendedName>
</protein>
<dbReference type="PANTHER" id="PTHR35004">
    <property type="entry name" value="TRANSPOSASE RV3428C-RELATED"/>
    <property type="match status" value="1"/>
</dbReference>
<evidence type="ECO:0000313" key="2">
    <source>
        <dbReference type="EMBL" id="AYF28441.1"/>
    </source>
</evidence>
<dbReference type="Pfam" id="PF00665">
    <property type="entry name" value="rve"/>
    <property type="match status" value="1"/>
</dbReference>
<reference evidence="2 3" key="1">
    <citation type="submission" date="2017-10" db="EMBL/GenBank/DDBJ databases">
        <title>Integration of genomic and chemical information greatly accelerates assignment of the full stereostructure of myelolactone, a potent inhibitor of myeloma from a marine-derived Micromonospora.</title>
        <authorList>
            <person name="Kim M.C."/>
            <person name="Machado H."/>
            <person name="Jensen P.R."/>
            <person name="Fenical W."/>
        </authorList>
    </citation>
    <scope>NUCLEOTIDE SEQUENCE [LARGE SCALE GENOMIC DNA]</scope>
    <source>
        <strain evidence="2 3">CNY-010</strain>
    </source>
</reference>
<dbReference type="InterPro" id="IPR009057">
    <property type="entry name" value="Homeodomain-like_sf"/>
</dbReference>
<dbReference type="GO" id="GO:0003676">
    <property type="term" value="F:nucleic acid binding"/>
    <property type="evidence" value="ECO:0007669"/>
    <property type="project" value="InterPro"/>
</dbReference>
<dbReference type="Gene3D" id="3.30.420.10">
    <property type="entry name" value="Ribonuclease H-like superfamily/Ribonuclease H"/>
    <property type="match status" value="1"/>
</dbReference>
<accession>A0A386WJU7</accession>
<feature type="domain" description="Integrase catalytic" evidence="1">
    <location>
        <begin position="137"/>
        <end position="261"/>
    </location>
</feature>
<dbReference type="InterPro" id="IPR055247">
    <property type="entry name" value="InsJ-like_HTH"/>
</dbReference>
<dbReference type="Pfam" id="PF13518">
    <property type="entry name" value="HTH_28"/>
    <property type="match status" value="1"/>
</dbReference>
<dbReference type="SUPFAM" id="SSF53098">
    <property type="entry name" value="Ribonuclease H-like"/>
    <property type="match status" value="1"/>
</dbReference>
<sequence length="292" mass="32728">MASRRHVMNLLDALLAAGVRVNAAEFAREHGVSVRTVYRHRARIRAEGQWQERSRRPRSSPRVTPPEVDAWICKLRAELGPDNGADFIRDALDDVRRRTDASWSVPSRSTVNRVLARHDLLVATPAKRPRSSWRRFSYARPRDCYQIDATEVKLADGRAVVVFDVLDDCTRTLVACHAAAAETARAAITAIRQAFTGYGVPAIVLSDNGIAFTSRRTRPGSISTFVQTLIDHGARPINSSPYHPQTCGKVERHHQTLKKWLSTQPPPQTLTGPPRVWLTRGGEWFRPCVRAC</sequence>
<evidence type="ECO:0000313" key="3">
    <source>
        <dbReference type="Proteomes" id="UP000267804"/>
    </source>
</evidence>